<proteinExistence type="predicted"/>
<feature type="compositionally biased region" description="Low complexity" evidence="1">
    <location>
        <begin position="35"/>
        <end position="81"/>
    </location>
</feature>
<accession>A0AAE0J120</accession>
<reference evidence="2" key="2">
    <citation type="submission" date="2023-06" db="EMBL/GenBank/DDBJ databases">
        <authorList>
            <consortium name="Lawrence Berkeley National Laboratory"/>
            <person name="Haridas S."/>
            <person name="Hensen N."/>
            <person name="Bonometti L."/>
            <person name="Westerberg I."/>
            <person name="Brannstrom I.O."/>
            <person name="Guillou S."/>
            <person name="Cros-Aarteil S."/>
            <person name="Calhoun S."/>
            <person name="Kuo A."/>
            <person name="Mondo S."/>
            <person name="Pangilinan J."/>
            <person name="Riley R."/>
            <person name="Labutti K."/>
            <person name="Andreopoulos B."/>
            <person name="Lipzen A."/>
            <person name="Chen C."/>
            <person name="Yanf M."/>
            <person name="Daum C."/>
            <person name="Ng V."/>
            <person name="Clum A."/>
            <person name="Steindorff A."/>
            <person name="Ohm R."/>
            <person name="Martin F."/>
            <person name="Silar P."/>
            <person name="Natvig D."/>
            <person name="Lalanne C."/>
            <person name="Gautier V."/>
            <person name="Ament-Velasquez S.L."/>
            <person name="Kruys A."/>
            <person name="Hutchinson M.I."/>
            <person name="Powell A.J."/>
            <person name="Barry K."/>
            <person name="Miller A.N."/>
            <person name="Grigoriev I.V."/>
            <person name="Debuchy R."/>
            <person name="Gladieux P."/>
            <person name="Thoren M.H."/>
            <person name="Johannesson H."/>
        </authorList>
    </citation>
    <scope>NUCLEOTIDE SEQUENCE</scope>
    <source>
        <strain evidence="2">SMH4131-1</strain>
    </source>
</reference>
<name>A0AAE0J120_9PEZI</name>
<feature type="compositionally biased region" description="Pro residues" evidence="1">
    <location>
        <begin position="17"/>
        <end position="34"/>
    </location>
</feature>
<organism evidence="2 3">
    <name type="scientific">Cercophora scortea</name>
    <dbReference type="NCBI Taxonomy" id="314031"/>
    <lineage>
        <taxon>Eukaryota</taxon>
        <taxon>Fungi</taxon>
        <taxon>Dikarya</taxon>
        <taxon>Ascomycota</taxon>
        <taxon>Pezizomycotina</taxon>
        <taxon>Sordariomycetes</taxon>
        <taxon>Sordariomycetidae</taxon>
        <taxon>Sordariales</taxon>
        <taxon>Lasiosphaeriaceae</taxon>
        <taxon>Cercophora</taxon>
    </lineage>
</organism>
<dbReference type="EMBL" id="JAUEPO010000002">
    <property type="protein sequence ID" value="KAK3334191.1"/>
    <property type="molecule type" value="Genomic_DNA"/>
</dbReference>
<reference evidence="2" key="1">
    <citation type="journal article" date="2023" name="Mol. Phylogenet. Evol.">
        <title>Genome-scale phylogeny and comparative genomics of the fungal order Sordariales.</title>
        <authorList>
            <person name="Hensen N."/>
            <person name="Bonometti L."/>
            <person name="Westerberg I."/>
            <person name="Brannstrom I.O."/>
            <person name="Guillou S."/>
            <person name="Cros-Aarteil S."/>
            <person name="Calhoun S."/>
            <person name="Haridas S."/>
            <person name="Kuo A."/>
            <person name="Mondo S."/>
            <person name="Pangilinan J."/>
            <person name="Riley R."/>
            <person name="LaButti K."/>
            <person name="Andreopoulos B."/>
            <person name="Lipzen A."/>
            <person name="Chen C."/>
            <person name="Yan M."/>
            <person name="Daum C."/>
            <person name="Ng V."/>
            <person name="Clum A."/>
            <person name="Steindorff A."/>
            <person name="Ohm R.A."/>
            <person name="Martin F."/>
            <person name="Silar P."/>
            <person name="Natvig D.O."/>
            <person name="Lalanne C."/>
            <person name="Gautier V."/>
            <person name="Ament-Velasquez S.L."/>
            <person name="Kruys A."/>
            <person name="Hutchinson M.I."/>
            <person name="Powell A.J."/>
            <person name="Barry K."/>
            <person name="Miller A.N."/>
            <person name="Grigoriev I.V."/>
            <person name="Debuchy R."/>
            <person name="Gladieux P."/>
            <person name="Hiltunen Thoren M."/>
            <person name="Johannesson H."/>
        </authorList>
    </citation>
    <scope>NUCLEOTIDE SEQUENCE</scope>
    <source>
        <strain evidence="2">SMH4131-1</strain>
    </source>
</reference>
<evidence type="ECO:0000313" key="2">
    <source>
        <dbReference type="EMBL" id="KAK3334191.1"/>
    </source>
</evidence>
<evidence type="ECO:0000313" key="3">
    <source>
        <dbReference type="Proteomes" id="UP001286456"/>
    </source>
</evidence>
<evidence type="ECO:0000256" key="1">
    <source>
        <dbReference type="SAM" id="MobiDB-lite"/>
    </source>
</evidence>
<sequence>MSQVGSHPYLGSAPLPAGSPPPTYTSAVPPPQQPTSPAAFQPQPQQQQTAAPAEQFQYQAAVPQPIPQQQPQVQQQQTHMPVPTPAPAPAPAVDQKFVAATPQAPEKGMQTAPGQPIYVMTPQGPMMMVPASQAQTPAVVHTTVVQPASGANAAAEGFIGGCCGACVGCCTACCCCAVM</sequence>
<keyword evidence="3" id="KW-1185">Reference proteome</keyword>
<comment type="caution">
    <text evidence="2">The sequence shown here is derived from an EMBL/GenBank/DDBJ whole genome shotgun (WGS) entry which is preliminary data.</text>
</comment>
<feature type="region of interest" description="Disordered" evidence="1">
    <location>
        <begin position="1"/>
        <end position="92"/>
    </location>
</feature>
<dbReference type="Proteomes" id="UP001286456">
    <property type="component" value="Unassembled WGS sequence"/>
</dbReference>
<dbReference type="AlphaFoldDB" id="A0AAE0J120"/>
<protein>
    <submittedName>
        <fullName evidence="2">Uncharacterized protein</fullName>
    </submittedName>
</protein>
<gene>
    <name evidence="2" type="ORF">B0T19DRAFT_420270</name>
</gene>